<feature type="domain" description="Gnk2-homologous" evidence="4">
    <location>
        <begin position="43"/>
        <end position="142"/>
    </location>
</feature>
<evidence type="ECO:0000256" key="3">
    <source>
        <dbReference type="SAM" id="MobiDB-lite"/>
    </source>
</evidence>
<evidence type="ECO:0000313" key="5">
    <source>
        <dbReference type="EMBL" id="KAK0579256.1"/>
    </source>
</evidence>
<keyword evidence="1" id="KW-0732">Signal</keyword>
<organism evidence="5 6">
    <name type="scientific">Acer saccharum</name>
    <name type="common">Sugar maple</name>
    <dbReference type="NCBI Taxonomy" id="4024"/>
    <lineage>
        <taxon>Eukaryota</taxon>
        <taxon>Viridiplantae</taxon>
        <taxon>Streptophyta</taxon>
        <taxon>Embryophyta</taxon>
        <taxon>Tracheophyta</taxon>
        <taxon>Spermatophyta</taxon>
        <taxon>Magnoliopsida</taxon>
        <taxon>eudicotyledons</taxon>
        <taxon>Gunneridae</taxon>
        <taxon>Pentapetalae</taxon>
        <taxon>rosids</taxon>
        <taxon>malvids</taxon>
        <taxon>Sapindales</taxon>
        <taxon>Sapindaceae</taxon>
        <taxon>Hippocastanoideae</taxon>
        <taxon>Acereae</taxon>
        <taxon>Acer</taxon>
    </lineage>
</organism>
<sequence>MSMSMSMSMLMSSSLWSIVVDSGSGTLLFLHLLSFLPSAMSQTPLSFICPPDQNNTASVNYIYNVGQLFNRKLYDKGNKSIYYGEYPDKVYGVYLCRFDVTQETCQNCLATATDWLVQECNSNKTAIAWFDECMVRYSNISSFSTLETSPSVTWMNVQNVAQPDELNEILKQTLNNAIVTLSASNYGTMSASISNNEQVYSLVQCIPDLSTENCRACLTKAASSLFEGKRGGRVLNPSCNIRYELYSFYGNPATTDGTPEPATKAGAPGPNNGGEFIC</sequence>
<dbReference type="InterPro" id="IPR002902">
    <property type="entry name" value="GNK2"/>
</dbReference>
<comment type="caution">
    <text evidence="5">The sequence shown here is derived from an EMBL/GenBank/DDBJ whole genome shotgun (WGS) entry which is preliminary data.</text>
</comment>
<reference evidence="5" key="1">
    <citation type="journal article" date="2022" name="Plant J.">
        <title>Strategies of tolerance reflected in two North American maple genomes.</title>
        <authorList>
            <person name="McEvoy S.L."/>
            <person name="Sezen U.U."/>
            <person name="Trouern-Trend A."/>
            <person name="McMahon S.M."/>
            <person name="Schaberg P.G."/>
            <person name="Yang J."/>
            <person name="Wegrzyn J.L."/>
            <person name="Swenson N.G."/>
        </authorList>
    </citation>
    <scope>NUCLEOTIDE SEQUENCE</scope>
    <source>
        <strain evidence="5">NS2018</strain>
    </source>
</reference>
<dbReference type="Pfam" id="PF01657">
    <property type="entry name" value="Stress-antifung"/>
    <property type="match status" value="2"/>
</dbReference>
<dbReference type="InterPro" id="IPR038408">
    <property type="entry name" value="GNK2_sf"/>
</dbReference>
<keyword evidence="6" id="KW-1185">Reference proteome</keyword>
<name>A0AA39RR13_ACESA</name>
<keyword evidence="2" id="KW-0677">Repeat</keyword>
<evidence type="ECO:0000313" key="6">
    <source>
        <dbReference type="Proteomes" id="UP001168877"/>
    </source>
</evidence>
<dbReference type="Gene3D" id="3.30.430.20">
    <property type="entry name" value="Gnk2 domain, C-X8-C-X2-C motif"/>
    <property type="match status" value="2"/>
</dbReference>
<evidence type="ECO:0000256" key="2">
    <source>
        <dbReference type="ARBA" id="ARBA00022737"/>
    </source>
</evidence>
<dbReference type="PROSITE" id="PS51473">
    <property type="entry name" value="GNK2"/>
    <property type="match status" value="2"/>
</dbReference>
<dbReference type="EMBL" id="JAUESC010000385">
    <property type="protein sequence ID" value="KAK0579256.1"/>
    <property type="molecule type" value="Genomic_DNA"/>
</dbReference>
<dbReference type="PANTHER" id="PTHR32099">
    <property type="entry name" value="CYSTEINE-RICH REPEAT SECRETORY PROTEIN"/>
    <property type="match status" value="1"/>
</dbReference>
<protein>
    <recommendedName>
        <fullName evidence="4">Gnk2-homologous domain-containing protein</fullName>
    </recommendedName>
</protein>
<gene>
    <name evidence="5" type="ORF">LWI29_023468</name>
</gene>
<proteinExistence type="predicted"/>
<dbReference type="PANTHER" id="PTHR32099:SF36">
    <property type="entry name" value="CYSTEINE-RICH REPEAT SECRETORY PROTEIN 38-LIKE"/>
    <property type="match status" value="1"/>
</dbReference>
<dbReference type="Proteomes" id="UP001168877">
    <property type="component" value="Unassembled WGS sequence"/>
</dbReference>
<accession>A0AA39RR13</accession>
<evidence type="ECO:0000256" key="1">
    <source>
        <dbReference type="ARBA" id="ARBA00022729"/>
    </source>
</evidence>
<feature type="region of interest" description="Disordered" evidence="3">
    <location>
        <begin position="254"/>
        <end position="278"/>
    </location>
</feature>
<reference evidence="5" key="2">
    <citation type="submission" date="2023-06" db="EMBL/GenBank/DDBJ databases">
        <authorList>
            <person name="Swenson N.G."/>
            <person name="Wegrzyn J.L."/>
            <person name="Mcevoy S.L."/>
        </authorList>
    </citation>
    <scope>NUCLEOTIDE SEQUENCE</scope>
    <source>
        <strain evidence="5">NS2018</strain>
        <tissue evidence="5">Leaf</tissue>
    </source>
</reference>
<dbReference type="AlphaFoldDB" id="A0AA39RR13"/>
<evidence type="ECO:0000259" key="4">
    <source>
        <dbReference type="PROSITE" id="PS51473"/>
    </source>
</evidence>
<dbReference type="CDD" id="cd23509">
    <property type="entry name" value="Gnk2-like"/>
    <property type="match status" value="2"/>
</dbReference>
<feature type="domain" description="Gnk2-homologous" evidence="4">
    <location>
        <begin position="148"/>
        <end position="248"/>
    </location>
</feature>